<accession>A0ABW2BQI0</accession>
<sequence length="259" mass="30200">MDWRFSSFLIFLFALLFAVPWATSDTGLCGIAIAQKAMTGEDATTCFEFWLNRYQTLVGTLIALSAALLALLPARGQLQEMRRQSAISARQSSIEVAKDLEAEISTYKSLEWIKFRLMRLLKEYDEESFERIYQHWPDQIWELHHDLKIGCEKAFFFFDRYPGTSDLFFVRQTFKAAAIDLDNCFWALQDSFRRQTFGADYEEGEEDITTSEAEIIRRKVEGSILLFEECRQKASKEVNLAKDEAWRSARHFEGRAIRY</sequence>
<dbReference type="Proteomes" id="UP001596292">
    <property type="component" value="Unassembled WGS sequence"/>
</dbReference>
<reference evidence="3" key="1">
    <citation type="journal article" date="2019" name="Int. J. Syst. Evol. Microbiol.">
        <title>The Global Catalogue of Microorganisms (GCM) 10K type strain sequencing project: providing services to taxonomists for standard genome sequencing and annotation.</title>
        <authorList>
            <consortium name="The Broad Institute Genomics Platform"/>
            <consortium name="The Broad Institute Genome Sequencing Center for Infectious Disease"/>
            <person name="Wu L."/>
            <person name="Ma J."/>
        </authorList>
    </citation>
    <scope>NUCLEOTIDE SEQUENCE [LARGE SCALE GENOMIC DNA]</scope>
    <source>
        <strain evidence="3">CCUG 48316</strain>
    </source>
</reference>
<gene>
    <name evidence="2" type="ORF">ACFQE0_26160</name>
</gene>
<keyword evidence="1" id="KW-0472">Membrane</keyword>
<dbReference type="RefSeq" id="WP_378974958.1">
    <property type="nucleotide sequence ID" value="NZ_JBHSWN010000001.1"/>
</dbReference>
<feature type="transmembrane region" description="Helical" evidence="1">
    <location>
        <begin position="54"/>
        <end position="74"/>
    </location>
</feature>
<evidence type="ECO:0000313" key="2">
    <source>
        <dbReference type="EMBL" id="MFC6792738.1"/>
    </source>
</evidence>
<keyword evidence="1" id="KW-0812">Transmembrane</keyword>
<protein>
    <submittedName>
        <fullName evidence="2">Uncharacterized protein</fullName>
    </submittedName>
</protein>
<name>A0ABW2BQI0_9HYPH</name>
<evidence type="ECO:0000256" key="1">
    <source>
        <dbReference type="SAM" id="Phobius"/>
    </source>
</evidence>
<evidence type="ECO:0000313" key="3">
    <source>
        <dbReference type="Proteomes" id="UP001596292"/>
    </source>
</evidence>
<organism evidence="2 3">
    <name type="scientific">Methylobacterium komagatae</name>
    <dbReference type="NCBI Taxonomy" id="374425"/>
    <lineage>
        <taxon>Bacteria</taxon>
        <taxon>Pseudomonadati</taxon>
        <taxon>Pseudomonadota</taxon>
        <taxon>Alphaproteobacteria</taxon>
        <taxon>Hyphomicrobiales</taxon>
        <taxon>Methylobacteriaceae</taxon>
        <taxon>Methylobacterium</taxon>
    </lineage>
</organism>
<keyword evidence="3" id="KW-1185">Reference proteome</keyword>
<keyword evidence="1" id="KW-1133">Transmembrane helix</keyword>
<dbReference type="EMBL" id="JBHSWN010000001">
    <property type="protein sequence ID" value="MFC6792738.1"/>
    <property type="molecule type" value="Genomic_DNA"/>
</dbReference>
<comment type="caution">
    <text evidence="2">The sequence shown here is derived from an EMBL/GenBank/DDBJ whole genome shotgun (WGS) entry which is preliminary data.</text>
</comment>
<proteinExistence type="predicted"/>